<evidence type="ECO:0000256" key="1">
    <source>
        <dbReference type="ARBA" id="ARBA00001954"/>
    </source>
</evidence>
<comment type="caution">
    <text evidence="17">The sequence shown here is derived from an EMBL/GenBank/DDBJ whole genome shotgun (WGS) entry which is preliminary data.</text>
</comment>
<evidence type="ECO:0000256" key="11">
    <source>
        <dbReference type="ARBA" id="ARBA00050990"/>
    </source>
</evidence>
<organism evidence="17 18">
    <name type="scientific">Brachionus plicatilis</name>
    <name type="common">Marine rotifer</name>
    <name type="synonym">Brachionus muelleri</name>
    <dbReference type="NCBI Taxonomy" id="10195"/>
    <lineage>
        <taxon>Eukaryota</taxon>
        <taxon>Metazoa</taxon>
        <taxon>Spiralia</taxon>
        <taxon>Gnathifera</taxon>
        <taxon>Rotifera</taxon>
        <taxon>Eurotatoria</taxon>
        <taxon>Monogononta</taxon>
        <taxon>Pseudotrocha</taxon>
        <taxon>Ploima</taxon>
        <taxon>Brachionidae</taxon>
        <taxon>Brachionus</taxon>
    </lineage>
</organism>
<comment type="subcellular location">
    <subcellularLocation>
        <location evidence="2">Mitochondrion</location>
    </subcellularLocation>
</comment>
<dbReference type="STRING" id="10195.A0A3M7T148"/>
<dbReference type="GO" id="GO:0046872">
    <property type="term" value="F:metal ion binding"/>
    <property type="evidence" value="ECO:0007669"/>
    <property type="project" value="UniProtKB-KW"/>
</dbReference>
<dbReference type="FunFam" id="3.60.15.10:FF:000013">
    <property type="entry name" value="Persulfide dioxygenase ETHE1, mitochondrial"/>
    <property type="match status" value="1"/>
</dbReference>
<comment type="similarity">
    <text evidence="3">Belongs to the metallo-beta-lactamase superfamily. Glyoxalase II family.</text>
</comment>
<dbReference type="Gene3D" id="3.60.15.10">
    <property type="entry name" value="Ribonuclease Z/Hydroxyacylglutathione hydrolase-like"/>
    <property type="match status" value="1"/>
</dbReference>
<reference evidence="17 18" key="1">
    <citation type="journal article" date="2018" name="Sci. Rep.">
        <title>Genomic signatures of local adaptation to the degree of environmental predictability in rotifers.</title>
        <authorList>
            <person name="Franch-Gras L."/>
            <person name="Hahn C."/>
            <person name="Garcia-Roger E.M."/>
            <person name="Carmona M.J."/>
            <person name="Serra M."/>
            <person name="Gomez A."/>
        </authorList>
    </citation>
    <scope>NUCLEOTIDE SEQUENCE [LARGE SCALE GENOMIC DNA]</scope>
    <source>
        <strain evidence="17">HYR1</strain>
    </source>
</reference>
<keyword evidence="8" id="KW-0560">Oxidoreductase</keyword>
<keyword evidence="6 17" id="KW-0223">Dioxygenase</keyword>
<dbReference type="InterPro" id="IPR036866">
    <property type="entry name" value="RibonucZ/Hydroxyglut_hydro"/>
</dbReference>
<dbReference type="Pfam" id="PF00753">
    <property type="entry name" value="Lactamase_B"/>
    <property type="match status" value="2"/>
</dbReference>
<dbReference type="SMART" id="SM00849">
    <property type="entry name" value="Lactamase_B"/>
    <property type="match status" value="1"/>
</dbReference>
<keyword evidence="4" id="KW-0479">Metal-binding</keyword>
<accession>A0A3M7T148</accession>
<evidence type="ECO:0000256" key="8">
    <source>
        <dbReference type="ARBA" id="ARBA00023002"/>
    </source>
</evidence>
<dbReference type="OrthoDB" id="449487at2759"/>
<keyword evidence="18" id="KW-1185">Reference proteome</keyword>
<evidence type="ECO:0000256" key="10">
    <source>
        <dbReference type="ARBA" id="ARBA00023128"/>
    </source>
</evidence>
<evidence type="ECO:0000259" key="16">
    <source>
        <dbReference type="SMART" id="SM00849"/>
    </source>
</evidence>
<evidence type="ECO:0000256" key="5">
    <source>
        <dbReference type="ARBA" id="ARBA00022946"/>
    </source>
</evidence>
<evidence type="ECO:0000256" key="14">
    <source>
        <dbReference type="ARBA" id="ARBA00067300"/>
    </source>
</evidence>
<protein>
    <recommendedName>
        <fullName evidence="14">Persulfide dioxygenase ETHE1, mitochondrial</fullName>
        <ecNumber evidence="13">1.13.11.18</ecNumber>
    </recommendedName>
    <alternativeName>
        <fullName evidence="15">Sulfur dioxygenase ETHE1</fullName>
    </alternativeName>
</protein>
<dbReference type="SUPFAM" id="SSF56281">
    <property type="entry name" value="Metallo-hydrolase/oxidoreductase"/>
    <property type="match status" value="1"/>
</dbReference>
<keyword evidence="9" id="KW-0408">Iron</keyword>
<evidence type="ECO:0000256" key="12">
    <source>
        <dbReference type="ARBA" id="ARBA00065219"/>
    </source>
</evidence>
<keyword evidence="10" id="KW-0496">Mitochondrion</keyword>
<dbReference type="AlphaFoldDB" id="A0A3M7T148"/>
<dbReference type="InterPro" id="IPR051682">
    <property type="entry name" value="Mito_Persulfide_Diox"/>
</dbReference>
<dbReference type="PANTHER" id="PTHR43084">
    <property type="entry name" value="PERSULFIDE DIOXYGENASE ETHE1"/>
    <property type="match status" value="1"/>
</dbReference>
<evidence type="ECO:0000256" key="15">
    <source>
        <dbReference type="ARBA" id="ARBA00077964"/>
    </source>
</evidence>
<name>A0A3M7T148_BRAPC</name>
<dbReference type="GO" id="GO:0005739">
    <property type="term" value="C:mitochondrion"/>
    <property type="evidence" value="ECO:0007669"/>
    <property type="project" value="UniProtKB-SubCell"/>
</dbReference>
<evidence type="ECO:0000256" key="13">
    <source>
        <dbReference type="ARBA" id="ARBA00066686"/>
    </source>
</evidence>
<evidence type="ECO:0000256" key="7">
    <source>
        <dbReference type="ARBA" id="ARBA00022990"/>
    </source>
</evidence>
<dbReference type="EMBL" id="REGN01000461">
    <property type="protein sequence ID" value="RNA41761.1"/>
    <property type="molecule type" value="Genomic_DNA"/>
</dbReference>
<feature type="domain" description="Metallo-beta-lactamase" evidence="16">
    <location>
        <begin position="20"/>
        <end position="180"/>
    </location>
</feature>
<evidence type="ECO:0000313" key="17">
    <source>
        <dbReference type="EMBL" id="RNA41761.1"/>
    </source>
</evidence>
<dbReference type="Proteomes" id="UP000276133">
    <property type="component" value="Unassembled WGS sequence"/>
</dbReference>
<dbReference type="InterPro" id="IPR001279">
    <property type="entry name" value="Metallo-B-lactamas"/>
</dbReference>
<dbReference type="PANTHER" id="PTHR43084:SF1">
    <property type="entry name" value="PERSULFIDE DIOXYGENASE ETHE1, MITOCHONDRIAL"/>
    <property type="match status" value="1"/>
</dbReference>
<dbReference type="EC" id="1.13.11.18" evidence="13"/>
<keyword evidence="5" id="KW-0809">Transit peptide</keyword>
<proteinExistence type="inferred from homology"/>
<dbReference type="GO" id="GO:0070813">
    <property type="term" value="P:hydrogen sulfide metabolic process"/>
    <property type="evidence" value="ECO:0007669"/>
    <property type="project" value="TreeGrafter"/>
</dbReference>
<evidence type="ECO:0000256" key="6">
    <source>
        <dbReference type="ARBA" id="ARBA00022964"/>
    </source>
</evidence>
<keyword evidence="7" id="KW-0007">Acetylation</keyword>
<dbReference type="InterPro" id="IPR044528">
    <property type="entry name" value="POD-like_MBL-fold"/>
</dbReference>
<evidence type="ECO:0000256" key="2">
    <source>
        <dbReference type="ARBA" id="ARBA00004173"/>
    </source>
</evidence>
<evidence type="ECO:0000256" key="9">
    <source>
        <dbReference type="ARBA" id="ARBA00023004"/>
    </source>
</evidence>
<comment type="cofactor">
    <cofactor evidence="1">
        <name>Fe(2+)</name>
        <dbReference type="ChEBI" id="CHEBI:29033"/>
    </cofactor>
</comment>
<gene>
    <name evidence="17" type="ORF">BpHYR1_053256</name>
</gene>
<dbReference type="GO" id="GO:0006749">
    <property type="term" value="P:glutathione metabolic process"/>
    <property type="evidence" value="ECO:0007669"/>
    <property type="project" value="InterPro"/>
</dbReference>
<dbReference type="GO" id="GO:0050313">
    <property type="term" value="F:sulfur dioxygenase activity"/>
    <property type="evidence" value="ECO:0007669"/>
    <property type="project" value="UniProtKB-EC"/>
</dbReference>
<sequence>MAHVCDPTLVFRQLFEKVSSTYTYVLADANTREAIIIDPVIETVDRDIKVINDLNLKLLYAVNTHVHADHVTGSGQIKQKLPGVKSVIFDMNAKADIYIKEGDSLQFGSKKIEFLSTPGHTNGCVSIVCHTAKSVFTGDALLIRGCGRTDFQQGNSALLYDSVHSKIFTLPDDYVVFPAHDYTGQTNSSVGEEKKHNPRLSKAKEEFIKIMANLNLPYPAQIDRALPANLVCGIQN</sequence>
<comment type="subunit">
    <text evidence="12">Homodimer. Monomer. Interacts with TST. May interact with RELA.</text>
</comment>
<evidence type="ECO:0000313" key="18">
    <source>
        <dbReference type="Proteomes" id="UP000276133"/>
    </source>
</evidence>
<dbReference type="CDD" id="cd07724">
    <property type="entry name" value="POD-like_MBL-fold"/>
    <property type="match status" value="1"/>
</dbReference>
<evidence type="ECO:0000256" key="4">
    <source>
        <dbReference type="ARBA" id="ARBA00022723"/>
    </source>
</evidence>
<comment type="catalytic activity">
    <reaction evidence="11">
        <text>S-sulfanylglutathione + O2 + H2O = sulfite + glutathione + 2 H(+)</text>
        <dbReference type="Rhea" id="RHEA:12981"/>
        <dbReference type="ChEBI" id="CHEBI:15377"/>
        <dbReference type="ChEBI" id="CHEBI:15378"/>
        <dbReference type="ChEBI" id="CHEBI:15379"/>
        <dbReference type="ChEBI" id="CHEBI:17359"/>
        <dbReference type="ChEBI" id="CHEBI:57925"/>
        <dbReference type="ChEBI" id="CHEBI:58905"/>
        <dbReference type="EC" id="1.13.11.18"/>
    </reaction>
</comment>
<evidence type="ECO:0000256" key="3">
    <source>
        <dbReference type="ARBA" id="ARBA00006759"/>
    </source>
</evidence>